<dbReference type="GO" id="GO:0005615">
    <property type="term" value="C:extracellular space"/>
    <property type="evidence" value="ECO:0007669"/>
    <property type="project" value="TreeGrafter"/>
</dbReference>
<feature type="region of interest" description="Disordered" evidence="2">
    <location>
        <begin position="940"/>
        <end position="963"/>
    </location>
</feature>
<sequence length="1292" mass="147257">MLKYFLVICVTSYNFHCTEAEEVEAFCSINGRKALHRVSDQFLSISIDPAVLVAGLNLSDKSLLLANHLSPAYIRIAGPSTKHVKYVDREQEKTEPHSQEDANSVIVTPSMWFGINEWLKMAGLTPVYGINDADVWDPESILPLLEISDKLNVSCYWMLGFDSEMNEKQYKEDLGAFQQALETFPQRNDDWKIIGSDASRFPIENPKQFFKDLEDVTTAVMWEPSMVETSFTEDKSVLKMLQPENESSVEIWTTAPSPSEPVSFSSAMLWAEQVGNAAKIGYDAVFRQPSIDEVFTDTPVYWFSLLHKKLMGNNVLETNLLTEHPACAIYAHCTRKPNASEENEGVTVMVVNKNPRISYKIQVKLEEATTEFVEEVQSYILTSSSPNSTDIFLNGKQLTPEALSADEPFKPEHSVTKSTLTLPPTSIGFFVLPKAACIGEESDLEETEDGSDLMEVLPLQSRGAFSDNAALEGLNNKMKKEMQPDEKFSKNNLRLRLDALKQRFRTADSKEDAPRMKLRGKEEEKSKKYAEDVKRRSELKRLMKQTKPVKETECRSQFLDLTSEETERVLKDRARARAVRKNVVLTEDELDFIVEMVRRKFLKPLYKRSVSTENQNNIEAVSDFEVCEESQKRRGGKPKRKRRDVNMKLLDLRSKLEENRQQLEDARSNVVGNAQNIKRNIQDRIRTLKHKNYRFTRDINMNLLRLKTEEEERRREENRLVKTQAKSFFKHRDEKKATIRTPGETSDELLAQLDSESQEEVVAPKTDVFAELARRGESEEAESSMKLKPGLHASIFSNAVPKLRPKLRKNKNEPKEVKESVKVLTASDEFNDIEDDLPCIHEYFGPKNNAEVGKAKTKLKQKDNRKQIVDSMEYLRKRRSQGDDAPELGEVDYYGAEANENEKRYLQQLQEIVEKGCRNNQKGVEIEPVGVDEIVMPVSGSEEEVNSAEDDNDAAPETGVNLKVPKNDNLSILELSEDELEPRRKREEEKSDDNKIERNFPAMQLKQRLSELQQAAALKLQENRLKVIEPEQVKKQSQDLVMKIKERMSSLADRTNKENVLERLQSLRSRLQTPKSKLVASEGVEKNTDEGTENADSTKIKRSLFDQRYDVFGNYKPLTPHLKAWKPSDILSLNRDMNTLTSQVPKLTPITDFQVFNNLISPNQYLNFRRRRSVDNDLSGVDSIMNGIEKDHTYSGNVKDYELKVPKATDNFVKGETDSRLKEEVHENEVVTTTTDKNFGKGVTGSSSNTGNIQKIPGNAEESTDVNTFIGNLAGFFAKIGETLGGYMKNVF</sequence>
<dbReference type="GO" id="GO:0031012">
    <property type="term" value="C:extracellular matrix"/>
    <property type="evidence" value="ECO:0007669"/>
    <property type="project" value="TreeGrafter"/>
</dbReference>
<evidence type="ECO:0000313" key="4">
    <source>
        <dbReference type="EMBL" id="KAJ8920301.1"/>
    </source>
</evidence>
<evidence type="ECO:0000256" key="3">
    <source>
        <dbReference type="SAM" id="SignalP"/>
    </source>
</evidence>
<dbReference type="Gene3D" id="2.60.40.1180">
    <property type="entry name" value="Golgi alpha-mannosidase II"/>
    <property type="match status" value="1"/>
</dbReference>
<organism evidence="4 5">
    <name type="scientific">Exocentrus adspersus</name>
    <dbReference type="NCBI Taxonomy" id="1586481"/>
    <lineage>
        <taxon>Eukaryota</taxon>
        <taxon>Metazoa</taxon>
        <taxon>Ecdysozoa</taxon>
        <taxon>Arthropoda</taxon>
        <taxon>Hexapoda</taxon>
        <taxon>Insecta</taxon>
        <taxon>Pterygota</taxon>
        <taxon>Neoptera</taxon>
        <taxon>Endopterygota</taxon>
        <taxon>Coleoptera</taxon>
        <taxon>Polyphaga</taxon>
        <taxon>Cucujiformia</taxon>
        <taxon>Chrysomeloidea</taxon>
        <taxon>Cerambycidae</taxon>
        <taxon>Lamiinae</taxon>
        <taxon>Acanthocinini</taxon>
        <taxon>Exocentrus</taxon>
    </lineage>
</organism>
<comment type="caution">
    <text evidence="4">The sequence shown here is derived from an EMBL/GenBank/DDBJ whole genome shotgun (WGS) entry which is preliminary data.</text>
</comment>
<keyword evidence="1" id="KW-0175">Coiled coil</keyword>
<dbReference type="Gene3D" id="3.20.20.80">
    <property type="entry name" value="Glycosidases"/>
    <property type="match status" value="1"/>
</dbReference>
<evidence type="ECO:0000256" key="1">
    <source>
        <dbReference type="SAM" id="Coils"/>
    </source>
</evidence>
<feature type="region of interest" description="Disordered" evidence="2">
    <location>
        <begin position="976"/>
        <end position="998"/>
    </location>
</feature>
<feature type="region of interest" description="Disordered" evidence="2">
    <location>
        <begin position="1075"/>
        <end position="1096"/>
    </location>
</feature>
<protein>
    <recommendedName>
        <fullName evidence="6">Heparanase</fullName>
    </recommendedName>
</protein>
<dbReference type="InterPro" id="IPR017853">
    <property type="entry name" value="GH"/>
</dbReference>
<name>A0AAV8W2J5_9CUCU</name>
<dbReference type="PANTHER" id="PTHR46145">
    <property type="entry name" value="HEPARANASE"/>
    <property type="match status" value="1"/>
</dbReference>
<feature type="compositionally biased region" description="Acidic residues" evidence="2">
    <location>
        <begin position="941"/>
        <end position="954"/>
    </location>
</feature>
<accession>A0AAV8W2J5</accession>
<dbReference type="InterPro" id="IPR013780">
    <property type="entry name" value="Glyco_hydro_b"/>
</dbReference>
<gene>
    <name evidence="4" type="ORF">NQ315_011962</name>
</gene>
<feature type="coiled-coil region" evidence="1">
    <location>
        <begin position="646"/>
        <end position="673"/>
    </location>
</feature>
<dbReference type="PANTHER" id="PTHR46145:SF4">
    <property type="entry name" value="HEPARANASE"/>
    <property type="match status" value="1"/>
</dbReference>
<feature type="signal peptide" evidence="3">
    <location>
        <begin position="1"/>
        <end position="20"/>
    </location>
</feature>
<feature type="chain" id="PRO_5043552509" description="Heparanase" evidence="3">
    <location>
        <begin position="21"/>
        <end position="1292"/>
    </location>
</feature>
<dbReference type="EMBL" id="JANEYG010000015">
    <property type="protein sequence ID" value="KAJ8920301.1"/>
    <property type="molecule type" value="Genomic_DNA"/>
</dbReference>
<evidence type="ECO:0000313" key="5">
    <source>
        <dbReference type="Proteomes" id="UP001159042"/>
    </source>
</evidence>
<keyword evidence="3" id="KW-0732">Signal</keyword>
<evidence type="ECO:0000256" key="2">
    <source>
        <dbReference type="SAM" id="MobiDB-lite"/>
    </source>
</evidence>
<dbReference type="Proteomes" id="UP001159042">
    <property type="component" value="Unassembled WGS sequence"/>
</dbReference>
<evidence type="ECO:0008006" key="6">
    <source>
        <dbReference type="Google" id="ProtNLM"/>
    </source>
</evidence>
<feature type="region of interest" description="Disordered" evidence="2">
    <location>
        <begin position="506"/>
        <end position="530"/>
    </location>
</feature>
<proteinExistence type="predicted"/>
<reference evidence="4 5" key="1">
    <citation type="journal article" date="2023" name="Insect Mol. Biol.">
        <title>Genome sequencing provides insights into the evolution of gene families encoding plant cell wall-degrading enzymes in longhorned beetles.</title>
        <authorList>
            <person name="Shin N.R."/>
            <person name="Okamura Y."/>
            <person name="Kirsch R."/>
            <person name="Pauchet Y."/>
        </authorList>
    </citation>
    <scope>NUCLEOTIDE SEQUENCE [LARGE SCALE GENOMIC DNA]</scope>
    <source>
        <strain evidence="4">EAD_L_NR</strain>
    </source>
</reference>
<keyword evidence="5" id="KW-1185">Reference proteome</keyword>
<feature type="compositionally biased region" description="Basic and acidic residues" evidence="2">
    <location>
        <begin position="981"/>
        <end position="998"/>
    </location>
</feature>
<dbReference type="SUPFAM" id="SSF51445">
    <property type="entry name" value="(Trans)glycosidases"/>
    <property type="match status" value="1"/>
</dbReference>